<evidence type="ECO:0000256" key="1">
    <source>
        <dbReference type="SAM" id="SignalP"/>
    </source>
</evidence>
<evidence type="ECO:0000313" key="2">
    <source>
        <dbReference type="EMBL" id="KAF5672290.1"/>
    </source>
</evidence>
<proteinExistence type="predicted"/>
<feature type="chain" id="PRO_5034491547" evidence="1">
    <location>
        <begin position="19"/>
        <end position="95"/>
    </location>
</feature>
<evidence type="ECO:0000313" key="3">
    <source>
        <dbReference type="Proteomes" id="UP000567885"/>
    </source>
</evidence>
<protein>
    <submittedName>
        <fullName evidence="2">Glutamine synthetase</fullName>
    </submittedName>
</protein>
<comment type="caution">
    <text evidence="2">The sequence shown here is derived from an EMBL/GenBank/DDBJ whole genome shotgun (WGS) entry which is preliminary data.</text>
</comment>
<keyword evidence="1" id="KW-0732">Signal</keyword>
<dbReference type="AlphaFoldDB" id="A0A8H5WVA5"/>
<name>A0A8H5WVA5_FUSHE</name>
<keyword evidence="3" id="KW-1185">Reference proteome</keyword>
<accession>A0A8H5WVA5</accession>
<gene>
    <name evidence="2" type="ORF">FHETE_3788</name>
</gene>
<sequence length="95" mass="10363">MFFNNLLVITAMAATGLATNLHVDIGCIKVGGTHDVCASDDAYSINGDTAQILCRLDANPTLVTVTWPAYYGDIYWTKEDCLVDAERNIIQHNGK</sequence>
<dbReference type="EMBL" id="JAAGWQ010000061">
    <property type="protein sequence ID" value="KAF5672290.1"/>
    <property type="molecule type" value="Genomic_DNA"/>
</dbReference>
<feature type="signal peptide" evidence="1">
    <location>
        <begin position="1"/>
        <end position="18"/>
    </location>
</feature>
<organism evidence="2 3">
    <name type="scientific">Fusarium heterosporum</name>
    <dbReference type="NCBI Taxonomy" id="42747"/>
    <lineage>
        <taxon>Eukaryota</taxon>
        <taxon>Fungi</taxon>
        <taxon>Dikarya</taxon>
        <taxon>Ascomycota</taxon>
        <taxon>Pezizomycotina</taxon>
        <taxon>Sordariomycetes</taxon>
        <taxon>Hypocreomycetidae</taxon>
        <taxon>Hypocreales</taxon>
        <taxon>Nectriaceae</taxon>
        <taxon>Fusarium</taxon>
        <taxon>Fusarium heterosporum species complex</taxon>
    </lineage>
</organism>
<reference evidence="2 3" key="1">
    <citation type="submission" date="2020-05" db="EMBL/GenBank/DDBJ databases">
        <title>Identification and distribution of gene clusters putatively required for synthesis of sphingolipid metabolism inhibitors in phylogenetically diverse species of the filamentous fungus Fusarium.</title>
        <authorList>
            <person name="Kim H.-S."/>
            <person name="Busman M."/>
            <person name="Brown D.W."/>
            <person name="Divon H."/>
            <person name="Uhlig S."/>
            <person name="Proctor R.H."/>
        </authorList>
    </citation>
    <scope>NUCLEOTIDE SEQUENCE [LARGE SCALE GENOMIC DNA]</scope>
    <source>
        <strain evidence="2 3">NRRL 20693</strain>
    </source>
</reference>
<dbReference type="OrthoDB" id="3257981at2759"/>
<dbReference type="Proteomes" id="UP000567885">
    <property type="component" value="Unassembled WGS sequence"/>
</dbReference>